<comment type="similarity">
    <text evidence="3">Belongs to the glycosyltransferase group 1 family. Glycosyltransferase 4 subfamily.</text>
</comment>
<accession>A0ABD3SQP8</accession>
<feature type="region of interest" description="Disordered" evidence="8">
    <location>
        <begin position="309"/>
        <end position="335"/>
    </location>
</feature>
<keyword evidence="4" id="KW-0150">Chloroplast</keyword>
<keyword evidence="7" id="KW-0472">Membrane</keyword>
<dbReference type="CDD" id="cd01635">
    <property type="entry name" value="Glycosyltransferase_GTB-type"/>
    <property type="match status" value="1"/>
</dbReference>
<feature type="compositionally biased region" description="Basic and acidic residues" evidence="8">
    <location>
        <begin position="698"/>
        <end position="708"/>
    </location>
</feature>
<evidence type="ECO:0008006" key="11">
    <source>
        <dbReference type="Google" id="ProtNLM"/>
    </source>
</evidence>
<evidence type="ECO:0000256" key="5">
    <source>
        <dbReference type="ARBA" id="ARBA00022640"/>
    </source>
</evidence>
<dbReference type="GO" id="GO:0016020">
    <property type="term" value="C:membrane"/>
    <property type="evidence" value="ECO:0007669"/>
    <property type="project" value="UniProtKB-SubCell"/>
</dbReference>
<feature type="compositionally biased region" description="Acidic residues" evidence="8">
    <location>
        <begin position="719"/>
        <end position="734"/>
    </location>
</feature>
<feature type="region of interest" description="Disordered" evidence="8">
    <location>
        <begin position="25"/>
        <end position="50"/>
    </location>
</feature>
<dbReference type="AlphaFoldDB" id="A0ABD3SQP8"/>
<keyword evidence="10" id="KW-1185">Reference proteome</keyword>
<feature type="compositionally biased region" description="Low complexity" evidence="8">
    <location>
        <begin position="30"/>
        <end position="39"/>
    </location>
</feature>
<dbReference type="PANTHER" id="PTHR46132">
    <property type="entry name" value="DIGALACTOSYLDIACYLGLYCEROL SYNTHASE 2, CHLOROPLASTIC"/>
    <property type="match status" value="1"/>
</dbReference>
<evidence type="ECO:0000256" key="8">
    <source>
        <dbReference type="SAM" id="MobiDB-lite"/>
    </source>
</evidence>
<sequence>MKSCTTALPIQMELTKRGRELLARFDLGKRATTTTTRPPRGGGNGGPRTPSLYDTYLCGLGSSSSSSSSCDVRIDVASAADDDDVRIREEEDDGMDPDDLPIPACRLDDPSRTVCVVTTAALPWRTGTAVNPLLRALYLVRRRVESSSTASGTVALVVPWLESREERIKLYGEGDCFCSLGDADDDAVVDDSHESERGMSMQERWIRDYSSKACGMAIESELLRIVFYPAFYQSSFGSIFPKVDLCNYIPGELVDIAILEEPEHLNWFRMPYYVGGGDGGMVGKGGGGDGDAGTSAGEGVAVAVDRGGHGHSIDNGGGGDRTAKDDNEGIEVGDDDDIAVTSAGGCGVVLRKDVPTSTTAVAGNNQRHKLGWTHRFRFVVGIVHTNYEEYARQYGIGASLIAAPAIGAVSALTIRAHCHQVIKLSDTLPTFAPGKEVTCNVHGVRAEFLEGVDMAMLTSSGGVEDETVDASPVYFIGKLVWAKGFDQMLDLQDAFRRRHGHFFPIDIYGGGSDEKSIVRAFHGRNHSSPTTRPLPTVFKESSSLASADPPAPIAAAVLSNPQSIKEQLERLDRRRRDSKPSPTNDTIFHNNWISNTTATDGCSDDVVLNYLSLGFEVSRINGSAKFVGESRDNEGDQANKAANPLDIIGDLSGKSFDTGIKTSLAVYNIADSSIKNILTMSFSELKKKRHSLKARINKAKEKLKEKPSSTEGSGIAEEERTEDDDNDDEGEDADGGLNKPKFVFDPPASRYEWRRRPIPAKFPGVVDHALLKKSPHKIFLNPSTSEVLCTTTAEALAMNKFVILPRHPSNGFFLQFSNCLPYDTLEECADKVAWALGNSPTPLTEEERRMFTWEAATERLIESSIVTVRQARERAENGMDKTDARIAFWLSESGEKSNMIRNLFQKNSGGDHSPSNG</sequence>
<evidence type="ECO:0000256" key="6">
    <source>
        <dbReference type="ARBA" id="ARBA00022679"/>
    </source>
</evidence>
<dbReference type="Proteomes" id="UP001530377">
    <property type="component" value="Unassembled WGS sequence"/>
</dbReference>
<name>A0ABD3SQP8_9STRA</name>
<dbReference type="PANTHER" id="PTHR46132:SF1">
    <property type="entry name" value="DIGALACTOSYLDIACYLGLYCEROL SYNTHASE 2, CHLOROPLASTIC"/>
    <property type="match status" value="1"/>
</dbReference>
<gene>
    <name evidence="9" type="ORF">ACHAXA_000840</name>
</gene>
<comment type="subcellular location">
    <subcellularLocation>
        <location evidence="2">Membrane</location>
    </subcellularLocation>
    <subcellularLocation>
        <location evidence="1">Plastid</location>
        <location evidence="1">Chloroplast</location>
    </subcellularLocation>
</comment>
<keyword evidence="5" id="KW-0934">Plastid</keyword>
<evidence type="ECO:0000256" key="7">
    <source>
        <dbReference type="ARBA" id="ARBA00023136"/>
    </source>
</evidence>
<evidence type="ECO:0000313" key="10">
    <source>
        <dbReference type="Proteomes" id="UP001530377"/>
    </source>
</evidence>
<feature type="region of interest" description="Disordered" evidence="8">
    <location>
        <begin position="698"/>
        <end position="743"/>
    </location>
</feature>
<feature type="region of interest" description="Disordered" evidence="8">
    <location>
        <begin position="81"/>
        <end position="102"/>
    </location>
</feature>
<reference evidence="9 10" key="1">
    <citation type="submission" date="2024-10" db="EMBL/GenBank/DDBJ databases">
        <title>Updated reference genomes for cyclostephanoid diatoms.</title>
        <authorList>
            <person name="Roberts W.R."/>
            <person name="Alverson A.J."/>
        </authorList>
    </citation>
    <scope>NUCLEOTIDE SEQUENCE [LARGE SCALE GENOMIC DNA]</scope>
    <source>
        <strain evidence="9 10">AJA228-03</strain>
    </source>
</reference>
<proteinExistence type="inferred from homology"/>
<dbReference type="GO" id="GO:0009507">
    <property type="term" value="C:chloroplast"/>
    <property type="evidence" value="ECO:0007669"/>
    <property type="project" value="UniProtKB-SubCell"/>
</dbReference>
<dbReference type="InterPro" id="IPR044525">
    <property type="entry name" value="DGDG1/2"/>
</dbReference>
<evidence type="ECO:0000313" key="9">
    <source>
        <dbReference type="EMBL" id="KAL3826872.1"/>
    </source>
</evidence>
<evidence type="ECO:0000256" key="2">
    <source>
        <dbReference type="ARBA" id="ARBA00004370"/>
    </source>
</evidence>
<comment type="caution">
    <text evidence="9">The sequence shown here is derived from an EMBL/GenBank/DDBJ whole genome shotgun (WGS) entry which is preliminary data.</text>
</comment>
<evidence type="ECO:0000256" key="3">
    <source>
        <dbReference type="ARBA" id="ARBA00009481"/>
    </source>
</evidence>
<feature type="compositionally biased region" description="Acidic residues" evidence="8">
    <location>
        <begin position="81"/>
        <end position="99"/>
    </location>
</feature>
<protein>
    <recommendedName>
        <fullName evidence="11">Digalactosyldiacylglycerol synthase</fullName>
    </recommendedName>
</protein>
<organism evidence="9 10">
    <name type="scientific">Cyclostephanos tholiformis</name>
    <dbReference type="NCBI Taxonomy" id="382380"/>
    <lineage>
        <taxon>Eukaryota</taxon>
        <taxon>Sar</taxon>
        <taxon>Stramenopiles</taxon>
        <taxon>Ochrophyta</taxon>
        <taxon>Bacillariophyta</taxon>
        <taxon>Coscinodiscophyceae</taxon>
        <taxon>Thalassiosirophycidae</taxon>
        <taxon>Stephanodiscales</taxon>
        <taxon>Stephanodiscaceae</taxon>
        <taxon>Cyclostephanos</taxon>
    </lineage>
</organism>
<keyword evidence="6" id="KW-0808">Transferase</keyword>
<evidence type="ECO:0000256" key="1">
    <source>
        <dbReference type="ARBA" id="ARBA00004229"/>
    </source>
</evidence>
<dbReference type="GO" id="GO:0016740">
    <property type="term" value="F:transferase activity"/>
    <property type="evidence" value="ECO:0007669"/>
    <property type="project" value="UniProtKB-KW"/>
</dbReference>
<dbReference type="EMBL" id="JALLPB020000012">
    <property type="protein sequence ID" value="KAL3826872.1"/>
    <property type="molecule type" value="Genomic_DNA"/>
</dbReference>
<evidence type="ECO:0000256" key="4">
    <source>
        <dbReference type="ARBA" id="ARBA00022528"/>
    </source>
</evidence>